<evidence type="ECO:0000256" key="9">
    <source>
        <dbReference type="RuleBase" id="RU003500"/>
    </source>
</evidence>
<dbReference type="GO" id="GO:0005125">
    <property type="term" value="F:cytokine activity"/>
    <property type="evidence" value="ECO:0007669"/>
    <property type="project" value="TreeGrafter"/>
</dbReference>
<keyword evidence="11" id="KW-1185">Reference proteome</keyword>
<name>A0A5E4MAQ5_9HEMI</name>
<dbReference type="InterPro" id="IPR043158">
    <property type="entry name" value="Wnt_C"/>
</dbReference>
<keyword evidence="8" id="KW-0449">Lipoprotein</keyword>
<dbReference type="PRINTS" id="PR01349">
    <property type="entry name" value="WNTPROTEIN"/>
</dbReference>
<evidence type="ECO:0000256" key="2">
    <source>
        <dbReference type="ARBA" id="ARBA00005683"/>
    </source>
</evidence>
<dbReference type="SMART" id="SM00097">
    <property type="entry name" value="WNT1"/>
    <property type="match status" value="1"/>
</dbReference>
<evidence type="ECO:0000256" key="1">
    <source>
        <dbReference type="ARBA" id="ARBA00004498"/>
    </source>
</evidence>
<dbReference type="InterPro" id="IPR018161">
    <property type="entry name" value="Wnt_CS"/>
</dbReference>
<dbReference type="Proteomes" id="UP000325440">
    <property type="component" value="Unassembled WGS sequence"/>
</dbReference>
<gene>
    <name evidence="10" type="ORF">CINCED_3A009013</name>
</gene>
<evidence type="ECO:0000256" key="4">
    <source>
        <dbReference type="ARBA" id="ARBA00022525"/>
    </source>
</evidence>
<protein>
    <recommendedName>
        <fullName evidence="9">Protein Wnt</fullName>
    </recommendedName>
</protein>
<evidence type="ECO:0000256" key="8">
    <source>
        <dbReference type="ARBA" id="ARBA00023288"/>
    </source>
</evidence>
<accession>A0A5E4MAQ5</accession>
<organism evidence="10 11">
    <name type="scientific">Cinara cedri</name>
    <dbReference type="NCBI Taxonomy" id="506608"/>
    <lineage>
        <taxon>Eukaryota</taxon>
        <taxon>Metazoa</taxon>
        <taxon>Ecdysozoa</taxon>
        <taxon>Arthropoda</taxon>
        <taxon>Hexapoda</taxon>
        <taxon>Insecta</taxon>
        <taxon>Pterygota</taxon>
        <taxon>Neoptera</taxon>
        <taxon>Paraneoptera</taxon>
        <taxon>Hemiptera</taxon>
        <taxon>Sternorrhyncha</taxon>
        <taxon>Aphidomorpha</taxon>
        <taxon>Aphidoidea</taxon>
        <taxon>Aphididae</taxon>
        <taxon>Lachninae</taxon>
        <taxon>Cinara</taxon>
    </lineage>
</organism>
<dbReference type="OrthoDB" id="5945655at2759"/>
<evidence type="ECO:0000256" key="3">
    <source>
        <dbReference type="ARBA" id="ARBA00022473"/>
    </source>
</evidence>
<evidence type="ECO:0000256" key="7">
    <source>
        <dbReference type="ARBA" id="ARBA00023157"/>
    </source>
</evidence>
<comment type="similarity">
    <text evidence="2 9">Belongs to the Wnt family.</text>
</comment>
<keyword evidence="3 9" id="KW-0217">Developmental protein</keyword>
<dbReference type="GO" id="GO:0060070">
    <property type="term" value="P:canonical Wnt signaling pathway"/>
    <property type="evidence" value="ECO:0007669"/>
    <property type="project" value="TreeGrafter"/>
</dbReference>
<dbReference type="EMBL" id="CABPRJ010000481">
    <property type="protein sequence ID" value="VVC28488.1"/>
    <property type="molecule type" value="Genomic_DNA"/>
</dbReference>
<dbReference type="InterPro" id="IPR005817">
    <property type="entry name" value="Wnt"/>
</dbReference>
<dbReference type="PROSITE" id="PS00246">
    <property type="entry name" value="WNT1"/>
    <property type="match status" value="1"/>
</dbReference>
<dbReference type="Pfam" id="PF00110">
    <property type="entry name" value="wnt"/>
    <property type="match status" value="1"/>
</dbReference>
<proteinExistence type="inferred from homology"/>
<dbReference type="InterPro" id="IPR009143">
    <property type="entry name" value="Wnt6"/>
</dbReference>
<dbReference type="Gene3D" id="3.30.2460.20">
    <property type="match status" value="1"/>
</dbReference>
<keyword evidence="7" id="KW-1015">Disulfide bond</keyword>
<reference evidence="10 11" key="1">
    <citation type="submission" date="2019-08" db="EMBL/GenBank/DDBJ databases">
        <authorList>
            <person name="Alioto T."/>
            <person name="Alioto T."/>
            <person name="Gomez Garrido J."/>
        </authorList>
    </citation>
    <scope>NUCLEOTIDE SEQUENCE [LARGE SCALE GENOMIC DNA]</scope>
</reference>
<keyword evidence="6 9" id="KW-0879">Wnt signaling pathway</keyword>
<evidence type="ECO:0000256" key="5">
    <source>
        <dbReference type="ARBA" id="ARBA00022530"/>
    </source>
</evidence>
<dbReference type="AlphaFoldDB" id="A0A5E4MAQ5"/>
<dbReference type="PANTHER" id="PTHR12027">
    <property type="entry name" value="WNT RELATED"/>
    <property type="match status" value="1"/>
</dbReference>
<evidence type="ECO:0000313" key="10">
    <source>
        <dbReference type="EMBL" id="VVC28488.1"/>
    </source>
</evidence>
<sequence>MLHTIVRQIVVMVVILNVSRANWWYLGLQNYPPKEYNPLLSHKENCYRYPFLRSRQQQLCDLGEKIMSVVSSGTKMAIEECQHQFSTHRWNCTTYSNSTSVFGNVLSYRSREKAYVHAITSAGVAYSITKACSRGELNECSCDNKIQRKQAKKNWQWGGCSEDVRFGEKFSRDFVDSIEDNDSVQGLMNIHNNEAGRRIIRSSMQKVCKCHGMSGSCSLRICWMKLSSFRDIGDSLMVRYEGASHVRLGEKKRKKIKKLRPIRIDRKSPNKTELVYLDTSPDYCERNESLSIMGTYDRVCQGLDGCRHLCCHRGFQIRLRDIEEKCKCKFIWCCNVACEVCRYKKEEYICN</sequence>
<dbReference type="PANTHER" id="PTHR12027:SF99">
    <property type="entry name" value="PROTEIN WNT"/>
    <property type="match status" value="1"/>
</dbReference>
<dbReference type="CDD" id="cd19338">
    <property type="entry name" value="Wnt_Wnt6"/>
    <property type="match status" value="1"/>
</dbReference>
<comment type="function">
    <text evidence="9">Ligand for members of the frizzled family of seven transmembrane receptors.</text>
</comment>
<evidence type="ECO:0000313" key="11">
    <source>
        <dbReference type="Proteomes" id="UP000325440"/>
    </source>
</evidence>
<dbReference type="GO" id="GO:0045165">
    <property type="term" value="P:cell fate commitment"/>
    <property type="evidence" value="ECO:0007669"/>
    <property type="project" value="TreeGrafter"/>
</dbReference>
<dbReference type="GO" id="GO:0005109">
    <property type="term" value="F:frizzled binding"/>
    <property type="evidence" value="ECO:0007669"/>
    <property type="project" value="TreeGrafter"/>
</dbReference>
<comment type="subcellular location">
    <subcellularLocation>
        <location evidence="1 9">Secreted</location>
        <location evidence="1 9">Extracellular space</location>
        <location evidence="1 9">Extracellular matrix</location>
    </subcellularLocation>
</comment>
<keyword evidence="4" id="KW-0964">Secreted</keyword>
<evidence type="ECO:0000256" key="6">
    <source>
        <dbReference type="ARBA" id="ARBA00022687"/>
    </source>
</evidence>
<keyword evidence="5" id="KW-0272">Extracellular matrix</keyword>
<dbReference type="GO" id="GO:0005615">
    <property type="term" value="C:extracellular space"/>
    <property type="evidence" value="ECO:0007669"/>
    <property type="project" value="TreeGrafter"/>
</dbReference>
<dbReference type="GO" id="GO:0030182">
    <property type="term" value="P:neuron differentiation"/>
    <property type="evidence" value="ECO:0007669"/>
    <property type="project" value="TreeGrafter"/>
</dbReference>